<dbReference type="EMBL" id="JABFTQ010000005">
    <property type="protein sequence ID" value="MCE8046996.1"/>
    <property type="molecule type" value="Genomic_DNA"/>
</dbReference>
<gene>
    <name evidence="1" type="ORF">HOP60_09670</name>
</gene>
<name>A0ABS9B5S0_9GAMM</name>
<evidence type="ECO:0000313" key="1">
    <source>
        <dbReference type="EMBL" id="MCE8046996.1"/>
    </source>
</evidence>
<proteinExistence type="predicted"/>
<evidence type="ECO:0000313" key="2">
    <source>
        <dbReference type="Proteomes" id="UP001320154"/>
    </source>
</evidence>
<protein>
    <submittedName>
        <fullName evidence="1">Uncharacterized protein</fullName>
    </submittedName>
</protein>
<sequence>MINVSTSPVLFIGGRLDGKVLRVQDALNYFETLPDQGSIYDLDLSIEPKNEPEPLIVYKRCERLPQRDPDEPAWVFRLVEE</sequence>
<keyword evidence="2" id="KW-1185">Reference proteome</keyword>
<organism evidence="1 2">
    <name type="scientific">Billgrantia desiderata</name>
    <dbReference type="NCBI Taxonomy" id="52021"/>
    <lineage>
        <taxon>Bacteria</taxon>
        <taxon>Pseudomonadati</taxon>
        <taxon>Pseudomonadota</taxon>
        <taxon>Gammaproteobacteria</taxon>
        <taxon>Oceanospirillales</taxon>
        <taxon>Halomonadaceae</taxon>
        <taxon>Billgrantia</taxon>
    </lineage>
</organism>
<dbReference type="Proteomes" id="UP001320154">
    <property type="component" value="Unassembled WGS sequence"/>
</dbReference>
<accession>A0ABS9B5S0</accession>
<reference evidence="1 2" key="1">
    <citation type="journal article" date="2021" name="Front. Microbiol.">
        <title>Aerobic Denitrification and Heterotrophic Sulfur Oxidation in the Genus Halomonas Revealed by Six Novel Species Characterizations and Genome-Based Analysis.</title>
        <authorList>
            <person name="Wang L."/>
            <person name="Shao Z."/>
        </authorList>
    </citation>
    <scope>NUCLEOTIDE SEQUENCE [LARGE SCALE GENOMIC DNA]</scope>
    <source>
        <strain evidence="1 2">MCCC 1A05748</strain>
    </source>
</reference>
<dbReference type="RefSeq" id="WP_234250462.1">
    <property type="nucleotide sequence ID" value="NZ_JABFTQ010000005.1"/>
</dbReference>
<comment type="caution">
    <text evidence="1">The sequence shown here is derived from an EMBL/GenBank/DDBJ whole genome shotgun (WGS) entry which is preliminary data.</text>
</comment>